<evidence type="ECO:0000313" key="3">
    <source>
        <dbReference type="Proteomes" id="UP000241762"/>
    </source>
</evidence>
<dbReference type="Proteomes" id="UP000241762">
    <property type="component" value="Chromosome"/>
</dbReference>
<evidence type="ECO:0000256" key="1">
    <source>
        <dbReference type="SAM" id="SignalP"/>
    </source>
</evidence>
<dbReference type="EMBL" id="CP027845">
    <property type="protein sequence ID" value="AVP87573.1"/>
    <property type="molecule type" value="Genomic_DNA"/>
</dbReference>
<reference evidence="2 3" key="1">
    <citation type="submission" date="2018-03" db="EMBL/GenBank/DDBJ databases">
        <title>A gene transfer event suggests a long-term partnership between eustigmatophyte algae and a novel lineage of endosymbiotic bacteria.</title>
        <authorList>
            <person name="Yurchenko T."/>
            <person name="Sevcikova T."/>
            <person name="Pribyl P."/>
            <person name="El Karkouri K."/>
            <person name="Klimes V."/>
            <person name="Amaral R."/>
            <person name="Zbrankova V."/>
            <person name="Kim E."/>
            <person name="Raoult D."/>
            <person name="Santos L.M.A."/>
            <person name="Elias M."/>
        </authorList>
    </citation>
    <scope>NUCLEOTIDE SEQUENCE [LARGE SCALE GENOMIC DNA]</scope>
    <source>
        <strain evidence="2">CCALA 838</strain>
    </source>
</reference>
<feature type="chain" id="PRO_5015174353" evidence="1">
    <location>
        <begin position="31"/>
        <end position="243"/>
    </location>
</feature>
<name>A0A2P1P8I3_9RICK</name>
<keyword evidence="3" id="KW-1185">Reference proteome</keyword>
<accession>A0A2P1P8I3</accession>
<organism evidence="2 3">
    <name type="scientific">Candidatus Phycorickettsia trachydisci</name>
    <dbReference type="NCBI Taxonomy" id="2115978"/>
    <lineage>
        <taxon>Bacteria</taxon>
        <taxon>Pseudomonadati</taxon>
        <taxon>Pseudomonadota</taxon>
        <taxon>Alphaproteobacteria</taxon>
        <taxon>Rickettsiales</taxon>
        <taxon>Rickettsiaceae</taxon>
        <taxon>Candidatus Phycorickettsia</taxon>
    </lineage>
</organism>
<dbReference type="RefSeq" id="WP_106874431.1">
    <property type="nucleotide sequence ID" value="NZ_CP027845.1"/>
</dbReference>
<feature type="signal peptide" evidence="1">
    <location>
        <begin position="1"/>
        <end position="30"/>
    </location>
</feature>
<dbReference type="KEGG" id="ptc:phytr_6320"/>
<gene>
    <name evidence="2" type="ORF">phytr_6320</name>
</gene>
<evidence type="ECO:0000313" key="2">
    <source>
        <dbReference type="EMBL" id="AVP87573.1"/>
    </source>
</evidence>
<proteinExistence type="predicted"/>
<protein>
    <submittedName>
        <fullName evidence="2">Uncharacterized protein</fullName>
    </submittedName>
</protein>
<sequence>MSNFSKYRIKRWIQAAVIATSLTTFNLCYAYDEGGFGLSEEQTNMARKTLANIREVIDDAVRRVEKIYYPNIGTYGIKTNVSSSASGIVVDLIGGTGSTSGMGSGYTAHSISGLYTSYKANSYVARMAIIASGLRIQLRFIENTTSVTTGNLTTKVPMFELFYNRRVVLMPMFNISYDSSGNIVTRDLNISAWECLTDADESIGSGEAGLSEGMRSVVSIGGGVLGTCQYVSVANMDNIWVTI</sequence>
<dbReference type="AlphaFoldDB" id="A0A2P1P8I3"/>
<keyword evidence="1" id="KW-0732">Signal</keyword>